<feature type="transmembrane region" description="Helical" evidence="6">
    <location>
        <begin position="12"/>
        <end position="32"/>
    </location>
</feature>
<accession>Q756P5</accession>
<dbReference type="HOGENOM" id="CLU_057574_1_0_1"/>
<dbReference type="GeneID" id="4621276"/>
<dbReference type="OMA" id="RYRQFWR"/>
<name>Q756P5_EREGS</name>
<evidence type="ECO:0000256" key="5">
    <source>
        <dbReference type="SAM" id="MobiDB-lite"/>
    </source>
</evidence>
<keyword evidence="2 6" id="KW-0812">Transmembrane</keyword>
<keyword evidence="4 6" id="KW-0472">Membrane</keyword>
<keyword evidence="3 6" id="KW-1133">Transmembrane helix</keyword>
<reference evidence="8" key="2">
    <citation type="journal article" date="2013" name="G3 (Bethesda)">
        <title>Genomes of Ashbya fungi isolated from insects reveal four mating-type loci, numerous translocations, lack of transposons, and distinct gene duplications.</title>
        <authorList>
            <person name="Dietrich F.S."/>
            <person name="Voegeli S."/>
            <person name="Kuo S."/>
            <person name="Philippsen P."/>
        </authorList>
    </citation>
    <scope>GENOME REANNOTATION</scope>
    <source>
        <strain evidence="8">ATCC 10895 / CBS 109.51 / FGSC 9923 / NRRL Y-1056</strain>
    </source>
</reference>
<dbReference type="SUPFAM" id="SSF144091">
    <property type="entry name" value="Rhomboid-like"/>
    <property type="match status" value="1"/>
</dbReference>
<proteinExistence type="predicted"/>
<organism evidence="7 8">
    <name type="scientific">Eremothecium gossypii (strain ATCC 10895 / CBS 109.51 / FGSC 9923 / NRRL Y-1056)</name>
    <name type="common">Yeast</name>
    <name type="synonym">Ashbya gossypii</name>
    <dbReference type="NCBI Taxonomy" id="284811"/>
    <lineage>
        <taxon>Eukaryota</taxon>
        <taxon>Fungi</taxon>
        <taxon>Dikarya</taxon>
        <taxon>Ascomycota</taxon>
        <taxon>Saccharomycotina</taxon>
        <taxon>Saccharomycetes</taxon>
        <taxon>Saccharomycetales</taxon>
        <taxon>Saccharomycetaceae</taxon>
        <taxon>Eremothecium</taxon>
    </lineage>
</organism>
<dbReference type="RefSeq" id="NP_985066.1">
    <property type="nucleotide sequence ID" value="NM_210420.2"/>
</dbReference>
<evidence type="ECO:0000256" key="6">
    <source>
        <dbReference type="SAM" id="Phobius"/>
    </source>
</evidence>
<evidence type="ECO:0000256" key="2">
    <source>
        <dbReference type="ARBA" id="ARBA00022692"/>
    </source>
</evidence>
<dbReference type="OrthoDB" id="272778at2759"/>
<dbReference type="Proteomes" id="UP000000591">
    <property type="component" value="Chromosome V"/>
</dbReference>
<evidence type="ECO:0000313" key="8">
    <source>
        <dbReference type="Proteomes" id="UP000000591"/>
    </source>
</evidence>
<dbReference type="KEGG" id="ago:AGOS_AER209W"/>
<dbReference type="STRING" id="284811.Q756P5"/>
<dbReference type="AlphaFoldDB" id="Q756P5"/>
<evidence type="ECO:0000256" key="1">
    <source>
        <dbReference type="ARBA" id="ARBA00004141"/>
    </source>
</evidence>
<dbReference type="EMBL" id="AE016818">
    <property type="protein sequence ID" value="AAS52890.1"/>
    <property type="molecule type" value="Genomic_DNA"/>
</dbReference>
<feature type="region of interest" description="Disordered" evidence="5">
    <location>
        <begin position="228"/>
        <end position="262"/>
    </location>
</feature>
<evidence type="ECO:0000313" key="7">
    <source>
        <dbReference type="EMBL" id="AAS52890.1"/>
    </source>
</evidence>
<keyword evidence="8" id="KW-1185">Reference proteome</keyword>
<evidence type="ECO:0000256" key="4">
    <source>
        <dbReference type="ARBA" id="ARBA00023136"/>
    </source>
</evidence>
<dbReference type="Gene3D" id="1.20.1540.10">
    <property type="entry name" value="Rhomboid-like"/>
    <property type="match status" value="1"/>
</dbReference>
<sequence length="272" mass="31400">MSVDIPLGLAQFPVTKLCMVVCVGITLVASLFQTKYWFLLQYDPFISEYEQYWRYFTFQLGAVNESDVALYTLIWYEFRQLERLFGSRRYVNMLALCWVYNTLTLWLSNKMINVLPLVHWNRFSSGPLAICMSLFHFYKEYTPRVYEFDVLLAQPLPSDRSKQLEWTLSDQFLINGLVLLLMLNQGLVGFLIGLIGWICGLCIDKGLLPGKDFFNLPLWPTAWSHTPSTAPDSLRASTAAPEGDVFDEAESEEQLDEPARPLGVQFLDTFRR</sequence>
<dbReference type="eggNOG" id="KOG4463">
    <property type="taxonomic scope" value="Eukaryota"/>
</dbReference>
<dbReference type="InterPro" id="IPR035952">
    <property type="entry name" value="Rhomboid-like_sf"/>
</dbReference>
<dbReference type="FunCoup" id="Q756P5">
    <property type="interactions" value="22"/>
</dbReference>
<comment type="subcellular location">
    <subcellularLocation>
        <location evidence="1">Membrane</location>
        <topology evidence="1">Multi-pass membrane protein</topology>
    </subcellularLocation>
</comment>
<gene>
    <name evidence="7" type="ORF">AGOS_AER209W</name>
</gene>
<dbReference type="GO" id="GO:0016020">
    <property type="term" value="C:membrane"/>
    <property type="evidence" value="ECO:0007669"/>
    <property type="project" value="UniProtKB-SubCell"/>
</dbReference>
<evidence type="ECO:0000256" key="3">
    <source>
        <dbReference type="ARBA" id="ARBA00022989"/>
    </source>
</evidence>
<feature type="compositionally biased region" description="Acidic residues" evidence="5">
    <location>
        <begin position="244"/>
        <end position="256"/>
    </location>
</feature>
<protein>
    <submittedName>
        <fullName evidence="7">AER209Wp</fullName>
    </submittedName>
</protein>
<feature type="transmembrane region" description="Helical" evidence="6">
    <location>
        <begin position="172"/>
        <end position="198"/>
    </location>
</feature>
<reference evidence="7 8" key="1">
    <citation type="journal article" date="2004" name="Science">
        <title>The Ashbya gossypii genome as a tool for mapping the ancient Saccharomyces cerevisiae genome.</title>
        <authorList>
            <person name="Dietrich F.S."/>
            <person name="Voegeli S."/>
            <person name="Brachat S."/>
            <person name="Lerch A."/>
            <person name="Gates K."/>
            <person name="Steiner S."/>
            <person name="Mohr C."/>
            <person name="Pohlmann R."/>
            <person name="Luedi P."/>
            <person name="Choi S."/>
            <person name="Wing R.A."/>
            <person name="Flavier A."/>
            <person name="Gaffney T.D."/>
            <person name="Philippsen P."/>
        </authorList>
    </citation>
    <scope>NUCLEOTIDE SEQUENCE [LARGE SCALE GENOMIC DNA]</scope>
    <source>
        <strain evidence="8">ATCC 10895 / CBS 109.51 / FGSC 9923 / NRRL Y-1056</strain>
    </source>
</reference>
<dbReference type="InParanoid" id="Q756P5"/>